<evidence type="ECO:0000313" key="3">
    <source>
        <dbReference type="Proteomes" id="UP000254937"/>
    </source>
</evidence>
<evidence type="ECO:0000256" key="1">
    <source>
        <dbReference type="SAM" id="MobiDB-lite"/>
    </source>
</evidence>
<dbReference type="AlphaFoldDB" id="A0A370P431"/>
<protein>
    <submittedName>
        <fullName evidence="2">Uncharacterized protein</fullName>
    </submittedName>
</protein>
<feature type="compositionally biased region" description="Basic and acidic residues" evidence="1">
    <location>
        <begin position="31"/>
        <end position="57"/>
    </location>
</feature>
<name>A0A370P431_ASPPH</name>
<accession>A0A370P431</accession>
<dbReference type="Proteomes" id="UP000254937">
    <property type="component" value="Unassembled WGS sequence"/>
</dbReference>
<keyword evidence="3" id="KW-1185">Reference proteome</keyword>
<reference evidence="2 3" key="1">
    <citation type="submission" date="2018-07" db="EMBL/GenBank/DDBJ databases">
        <title>Section-level genome sequencing of Aspergillus section Nigri to investigate inter- and intra-species variation.</title>
        <authorList>
            <consortium name="DOE Joint Genome Institute"/>
            <person name="Vesth T.C."/>
            <person name="Nybo J.L."/>
            <person name="Theobald S."/>
            <person name="Frisvad J.C."/>
            <person name="Larsen T.O."/>
            <person name="Nielsen K.F."/>
            <person name="Hoof J.B."/>
            <person name="Brandl J."/>
            <person name="Salamov A."/>
            <person name="Riley R."/>
            <person name="Gladden J.M."/>
            <person name="Phatale P."/>
            <person name="Nielsen M.T."/>
            <person name="Lyhne E.K."/>
            <person name="Kogle M.E."/>
            <person name="Strasser K."/>
            <person name="McDonnell E."/>
            <person name="Barry K."/>
            <person name="Clum A."/>
            <person name="Chen C."/>
            <person name="Nolan M."/>
            <person name="Sandor L."/>
            <person name="Kuo A."/>
            <person name="Lipzen A."/>
            <person name="Hainaut M."/>
            <person name="Drula E."/>
            <person name="Tsang A."/>
            <person name="Magnuson J.K."/>
            <person name="Henrissat B."/>
            <person name="Wiebenga A."/>
            <person name="Simmons B.A."/>
            <person name="Makela M.R."/>
            <person name="De vries R.P."/>
            <person name="Grigoriev I.V."/>
            <person name="Mortensen U.H."/>
            <person name="Baker S.E."/>
            <person name="Andersen M.R."/>
        </authorList>
    </citation>
    <scope>NUCLEOTIDE SEQUENCE [LARGE SCALE GENOMIC DNA]</scope>
    <source>
        <strain evidence="2 3">ATCC 13157</strain>
    </source>
</reference>
<evidence type="ECO:0000313" key="2">
    <source>
        <dbReference type="EMBL" id="RDK36629.1"/>
    </source>
</evidence>
<feature type="region of interest" description="Disordered" evidence="1">
    <location>
        <begin position="31"/>
        <end position="58"/>
    </location>
</feature>
<gene>
    <name evidence="2" type="ORF">M752DRAFT_225879</name>
</gene>
<proteinExistence type="predicted"/>
<dbReference type="EMBL" id="KZ851878">
    <property type="protein sequence ID" value="RDK36629.1"/>
    <property type="molecule type" value="Genomic_DNA"/>
</dbReference>
<organism evidence="2 3">
    <name type="scientific">Aspergillus phoenicis ATCC 13157</name>
    <dbReference type="NCBI Taxonomy" id="1353007"/>
    <lineage>
        <taxon>Eukaryota</taxon>
        <taxon>Fungi</taxon>
        <taxon>Dikarya</taxon>
        <taxon>Ascomycota</taxon>
        <taxon>Pezizomycotina</taxon>
        <taxon>Eurotiomycetes</taxon>
        <taxon>Eurotiomycetidae</taxon>
        <taxon>Eurotiales</taxon>
        <taxon>Aspergillaceae</taxon>
        <taxon>Aspergillus</taxon>
    </lineage>
</organism>
<sequence length="357" mass="39479">MVGGSVWLDGRISSSSWKVRALSVKREMEMSESSWRSDRGRTKERNRGSIPGGRDRSSSCLLQSSVRVVPAVREPTLTLTGPACPVRMFIQTFKVEMVFMSAGWSNYTESLLIATLCSQDSGTHHVLDVDHAGRTEISPASYSKAELTSRLRRLPFPTCGRDTSNSKGSTYLQMPQCSSKFQSFTQLSYPTRKTPAEQEDAMLVATVGGTLEYCCGLQTDRHSMQELAVVDDCIKPSIACNHIELVLMESGNTKIMSSDCCCCRCRQGADGNGGLVWYLLAMECPAGVTASTDSAFQYTPPSRRPHSTSLSQDYPRCYQNLIYPYSERIIGAIKYSESPYTRSKYISPPQNTVYASS</sequence>